<organism evidence="4 5">
    <name type="scientific">Vespula maculifrons</name>
    <name type="common">Eastern yellow jacket</name>
    <name type="synonym">Wasp</name>
    <dbReference type="NCBI Taxonomy" id="7453"/>
    <lineage>
        <taxon>Eukaryota</taxon>
        <taxon>Metazoa</taxon>
        <taxon>Ecdysozoa</taxon>
        <taxon>Arthropoda</taxon>
        <taxon>Hexapoda</taxon>
        <taxon>Insecta</taxon>
        <taxon>Pterygota</taxon>
        <taxon>Neoptera</taxon>
        <taxon>Endopterygota</taxon>
        <taxon>Hymenoptera</taxon>
        <taxon>Apocrita</taxon>
        <taxon>Aculeata</taxon>
        <taxon>Vespoidea</taxon>
        <taxon>Vespidae</taxon>
        <taxon>Vespinae</taxon>
        <taxon>Vespula</taxon>
    </lineage>
</organism>
<name>A0ABD2CI74_VESMC</name>
<dbReference type="InterPro" id="IPR029058">
    <property type="entry name" value="AB_hydrolase_fold"/>
</dbReference>
<dbReference type="EMBL" id="JAYRBN010000050">
    <property type="protein sequence ID" value="KAL2744786.1"/>
    <property type="molecule type" value="Genomic_DNA"/>
</dbReference>
<dbReference type="Proteomes" id="UP001607303">
    <property type="component" value="Unassembled WGS sequence"/>
</dbReference>
<comment type="caution">
    <text evidence="4">The sequence shown here is derived from an EMBL/GenBank/DDBJ whole genome shotgun (WGS) entry which is preliminary data.</text>
</comment>
<dbReference type="Pfam" id="PF00135">
    <property type="entry name" value="COesterase"/>
    <property type="match status" value="1"/>
</dbReference>
<evidence type="ECO:0000256" key="1">
    <source>
        <dbReference type="ARBA" id="ARBA00005964"/>
    </source>
</evidence>
<dbReference type="InterPro" id="IPR002018">
    <property type="entry name" value="CarbesteraseB"/>
</dbReference>
<evidence type="ECO:0000259" key="3">
    <source>
        <dbReference type="Pfam" id="PF00135"/>
    </source>
</evidence>
<dbReference type="SUPFAM" id="SSF53474">
    <property type="entry name" value="alpha/beta-Hydrolases"/>
    <property type="match status" value="1"/>
</dbReference>
<keyword evidence="5" id="KW-1185">Reference proteome</keyword>
<accession>A0ABD2CI74</accession>
<comment type="similarity">
    <text evidence="1">Belongs to the type-B carboxylesterase/lipase family.</text>
</comment>
<evidence type="ECO:0000313" key="5">
    <source>
        <dbReference type="Proteomes" id="UP001607303"/>
    </source>
</evidence>
<protein>
    <recommendedName>
        <fullName evidence="3">Carboxylesterase type B domain-containing protein</fullName>
    </recommendedName>
</protein>
<gene>
    <name evidence="4" type="ORF">V1477_007328</name>
</gene>
<sequence>MVFIHGESYEWNSGNPYDGTVLTAYGNVVFVTINFRLGILGFLRPGTRDDAASNFGLLDQIAALLWLRENIAAFGGDPNSVTLVGHGTGAIFANLLLISPVANNKGTTISLRYVAHALNCPTTTDSDLALCLRFQDVEALLNVKIHKPKYVPAFAPLVDRAVIPDKPINLMENTQLFGRFDLMYGVTESEKFHILPPIALLHGLLDNQRDEILRDHAKATHELEPELVLSKILEHYGDFYGEFTDDYATKNRDMVLEALSDSGTVAPLIMTANLHSRANPNSYMYVFSHPKAMQDYSGQQRQQTIHGEELSYVLGVPLDESKYDLRTRYNIGETLFSEAMMNWWCSFAYIGYKHTSNVYCSLVGSISTPISASASPGKLLYEDYRRKTRKAVQEGSGKL</sequence>
<dbReference type="InterPro" id="IPR051093">
    <property type="entry name" value="Neuroligin/BSAL"/>
</dbReference>
<feature type="domain" description="Carboxylesterase type B" evidence="3">
    <location>
        <begin position="1"/>
        <end position="354"/>
    </location>
</feature>
<keyword evidence="2" id="KW-0325">Glycoprotein</keyword>
<dbReference type="PANTHER" id="PTHR43903">
    <property type="entry name" value="NEUROLIGIN"/>
    <property type="match status" value="1"/>
</dbReference>
<dbReference type="AlphaFoldDB" id="A0ABD2CI74"/>
<proteinExistence type="inferred from homology"/>
<dbReference type="Gene3D" id="3.40.50.1820">
    <property type="entry name" value="alpha/beta hydrolase"/>
    <property type="match status" value="1"/>
</dbReference>
<reference evidence="4 5" key="1">
    <citation type="journal article" date="2024" name="Ann. Entomol. Soc. Am.">
        <title>Genomic analyses of the southern and eastern yellowjacket wasps (Hymenoptera: Vespidae) reveal evolutionary signatures of social life.</title>
        <authorList>
            <person name="Catto M.A."/>
            <person name="Caine P.B."/>
            <person name="Orr S.E."/>
            <person name="Hunt B.G."/>
            <person name="Goodisman M.A.D."/>
        </authorList>
    </citation>
    <scope>NUCLEOTIDE SEQUENCE [LARGE SCALE GENOMIC DNA]</scope>
    <source>
        <strain evidence="4">232</strain>
        <tissue evidence="4">Head and thorax</tissue>
    </source>
</reference>
<evidence type="ECO:0000313" key="4">
    <source>
        <dbReference type="EMBL" id="KAL2744786.1"/>
    </source>
</evidence>
<evidence type="ECO:0000256" key="2">
    <source>
        <dbReference type="ARBA" id="ARBA00023180"/>
    </source>
</evidence>